<feature type="region of interest" description="Disordered" evidence="1">
    <location>
        <begin position="1"/>
        <end position="22"/>
    </location>
</feature>
<dbReference type="STRING" id="1798474.A2118_02510"/>
<feature type="compositionally biased region" description="Basic residues" evidence="1">
    <location>
        <begin position="1"/>
        <end position="14"/>
    </location>
</feature>
<dbReference type="Proteomes" id="UP000179014">
    <property type="component" value="Unassembled WGS sequence"/>
</dbReference>
<gene>
    <name evidence="2" type="ORF">A2118_02510</name>
</gene>
<reference evidence="2 3" key="1">
    <citation type="journal article" date="2016" name="Nat. Commun.">
        <title>Thousands of microbial genomes shed light on interconnected biogeochemical processes in an aquifer system.</title>
        <authorList>
            <person name="Anantharaman K."/>
            <person name="Brown C.T."/>
            <person name="Hug L.A."/>
            <person name="Sharon I."/>
            <person name="Castelle C.J."/>
            <person name="Probst A.J."/>
            <person name="Thomas B.C."/>
            <person name="Singh A."/>
            <person name="Wilkins M.J."/>
            <person name="Karaoz U."/>
            <person name="Brodie E.L."/>
            <person name="Williams K.H."/>
            <person name="Hubbard S.S."/>
            <person name="Banfield J.F."/>
        </authorList>
    </citation>
    <scope>NUCLEOTIDE SEQUENCE [LARGE SCALE GENOMIC DNA]</scope>
</reference>
<dbReference type="InterPro" id="IPR014057">
    <property type="entry name" value="HI1420"/>
</dbReference>
<accession>A0A1F6BWC8</accession>
<dbReference type="PANTHER" id="PTHR40275">
    <property type="entry name" value="SSL7038 PROTEIN"/>
    <property type="match status" value="1"/>
</dbReference>
<organism evidence="2 3">
    <name type="scientific">Candidatus Kaiserbacteria bacterium GWA2_50_9</name>
    <dbReference type="NCBI Taxonomy" id="1798474"/>
    <lineage>
        <taxon>Bacteria</taxon>
        <taxon>Candidatus Kaiseribacteriota</taxon>
    </lineage>
</organism>
<evidence type="ECO:0000256" key="1">
    <source>
        <dbReference type="SAM" id="MobiDB-lite"/>
    </source>
</evidence>
<protein>
    <submittedName>
        <fullName evidence="2">Addiction module antidote protein</fullName>
    </submittedName>
</protein>
<dbReference type="AlphaFoldDB" id="A0A1F6BWC8"/>
<proteinExistence type="predicted"/>
<dbReference type="Pfam" id="PF21716">
    <property type="entry name" value="dnstrm_HI1420"/>
    <property type="match status" value="1"/>
</dbReference>
<sequence>MKTTKTKKAIRRHRTHDEATVESFRRDPKFAAAYLNAVLDEGNRAEIMTALRYMTDAFGGVSAIAKKTRLNTTTLYRTLSAKGNPELNSFMEIMKAVGMRILVEPLRPVRR</sequence>
<dbReference type="PANTHER" id="PTHR40275:SF1">
    <property type="entry name" value="SSL7038 PROTEIN"/>
    <property type="match status" value="1"/>
</dbReference>
<comment type="caution">
    <text evidence="2">The sequence shown here is derived from an EMBL/GenBank/DDBJ whole genome shotgun (WGS) entry which is preliminary data.</text>
</comment>
<evidence type="ECO:0000313" key="2">
    <source>
        <dbReference type="EMBL" id="OGG41231.1"/>
    </source>
</evidence>
<name>A0A1F6BWC8_9BACT</name>
<evidence type="ECO:0000313" key="3">
    <source>
        <dbReference type="Proteomes" id="UP000179014"/>
    </source>
</evidence>
<dbReference type="EMBL" id="MFKN01000003">
    <property type="protein sequence ID" value="OGG41231.1"/>
    <property type="molecule type" value="Genomic_DNA"/>
</dbReference>